<accession>A0ABY2G0C1</accession>
<dbReference type="EMBL" id="SOQW01000001">
    <property type="protein sequence ID" value="TDX95481.1"/>
    <property type="molecule type" value="Genomic_DNA"/>
</dbReference>
<dbReference type="Proteomes" id="UP000295709">
    <property type="component" value="Unassembled WGS sequence"/>
</dbReference>
<reference evidence="1 2" key="1">
    <citation type="submission" date="2019-03" db="EMBL/GenBank/DDBJ databases">
        <title>Genomic Encyclopedia of Archaeal and Bacterial Type Strains, Phase II (KMG-II): from individual species to whole genera.</title>
        <authorList>
            <person name="Goeker M."/>
        </authorList>
    </citation>
    <scope>NUCLEOTIDE SEQUENCE [LARGE SCALE GENOMIC DNA]</scope>
    <source>
        <strain evidence="1 2">DSM 15235</strain>
    </source>
</reference>
<evidence type="ECO:0000313" key="2">
    <source>
        <dbReference type="Proteomes" id="UP000295709"/>
    </source>
</evidence>
<evidence type="ECO:0000313" key="1">
    <source>
        <dbReference type="EMBL" id="TDX95481.1"/>
    </source>
</evidence>
<gene>
    <name evidence="1" type="ORF">BCF50_1260</name>
</gene>
<proteinExistence type="predicted"/>
<sequence length="52" mass="5742">MKNLRKLSKKDLKTINGGGAPTCPTGYKPCLIVSDDDEIKWTCIWSTLSCNP</sequence>
<dbReference type="NCBIfam" id="NF047798">
    <property type="entry name" value="leader_Chryseo"/>
    <property type="match status" value="1"/>
</dbReference>
<name>A0ABY2G0C1_9FLAO</name>
<comment type="caution">
    <text evidence="1">The sequence shown here is derived from an EMBL/GenBank/DDBJ whole genome shotgun (WGS) entry which is preliminary data.</text>
</comment>
<dbReference type="InterPro" id="IPR058074">
    <property type="entry name" value="Bacteriocin-like"/>
</dbReference>
<keyword evidence="2" id="KW-1185">Reference proteome</keyword>
<protein>
    <submittedName>
        <fullName evidence="1">Bacteriocin-like protein</fullName>
    </submittedName>
</protein>
<organism evidence="1 2">
    <name type="scientific">Chryseobacterium daecheongense</name>
    <dbReference type="NCBI Taxonomy" id="192389"/>
    <lineage>
        <taxon>Bacteria</taxon>
        <taxon>Pseudomonadati</taxon>
        <taxon>Bacteroidota</taxon>
        <taxon>Flavobacteriia</taxon>
        <taxon>Flavobacteriales</taxon>
        <taxon>Weeksellaceae</taxon>
        <taxon>Chryseobacterium group</taxon>
        <taxon>Chryseobacterium</taxon>
    </lineage>
</organism>
<dbReference type="RefSeq" id="WP_166668317.1">
    <property type="nucleotide sequence ID" value="NZ_RJTX01000001.1"/>
</dbReference>